<dbReference type="AlphaFoldDB" id="A0A7W4W274"/>
<accession>A0A7W4W274</accession>
<dbReference type="Proteomes" id="UP000537130">
    <property type="component" value="Unassembled WGS sequence"/>
</dbReference>
<keyword evidence="1" id="KW-0472">Membrane</keyword>
<evidence type="ECO:0000256" key="1">
    <source>
        <dbReference type="SAM" id="Phobius"/>
    </source>
</evidence>
<feature type="transmembrane region" description="Helical" evidence="1">
    <location>
        <begin position="43"/>
        <end position="62"/>
    </location>
</feature>
<evidence type="ECO:0000313" key="3">
    <source>
        <dbReference type="Proteomes" id="UP000537130"/>
    </source>
</evidence>
<keyword evidence="1" id="KW-0812">Transmembrane</keyword>
<evidence type="ECO:0000313" key="2">
    <source>
        <dbReference type="EMBL" id="MBB3046072.1"/>
    </source>
</evidence>
<name>A0A7W4W274_9GAMM</name>
<evidence type="ECO:0008006" key="4">
    <source>
        <dbReference type="Google" id="ProtNLM"/>
    </source>
</evidence>
<feature type="transmembrane region" description="Helical" evidence="1">
    <location>
        <begin position="6"/>
        <end position="22"/>
    </location>
</feature>
<organism evidence="2 3">
    <name type="scientific">Litorivivens lipolytica</name>
    <dbReference type="NCBI Taxonomy" id="1524264"/>
    <lineage>
        <taxon>Bacteria</taxon>
        <taxon>Pseudomonadati</taxon>
        <taxon>Pseudomonadota</taxon>
        <taxon>Gammaproteobacteria</taxon>
        <taxon>Litorivivens</taxon>
    </lineage>
</organism>
<keyword evidence="1" id="KW-1133">Transmembrane helix</keyword>
<comment type="caution">
    <text evidence="2">The sequence shown here is derived from an EMBL/GenBank/DDBJ whole genome shotgun (WGS) entry which is preliminary data.</text>
</comment>
<proteinExistence type="predicted"/>
<sequence length="92" mass="10251">MSIDVVALLLAIPSALILWLLADRDPKRLRVQRIRDRGALSANQRKLLTVALFLPALPLMALGYWSAFLIWFGAVFMVGWCVVLSLSTLASR</sequence>
<dbReference type="RefSeq" id="WP_183408781.1">
    <property type="nucleotide sequence ID" value="NZ_JACHWY010000001.1"/>
</dbReference>
<protein>
    <recommendedName>
        <fullName evidence="4">DUF3325 domain-containing protein</fullName>
    </recommendedName>
</protein>
<feature type="transmembrane region" description="Helical" evidence="1">
    <location>
        <begin position="68"/>
        <end position="90"/>
    </location>
</feature>
<dbReference type="EMBL" id="JACHWY010000001">
    <property type="protein sequence ID" value="MBB3046072.1"/>
    <property type="molecule type" value="Genomic_DNA"/>
</dbReference>
<keyword evidence="3" id="KW-1185">Reference proteome</keyword>
<reference evidence="2 3" key="1">
    <citation type="submission" date="2020-08" db="EMBL/GenBank/DDBJ databases">
        <title>Genomic Encyclopedia of Type Strains, Phase III (KMG-III): the genomes of soil and plant-associated and newly described type strains.</title>
        <authorList>
            <person name="Whitman W."/>
        </authorList>
    </citation>
    <scope>NUCLEOTIDE SEQUENCE [LARGE SCALE GENOMIC DNA]</scope>
    <source>
        <strain evidence="2 3">CECT 8654</strain>
    </source>
</reference>
<gene>
    <name evidence="2" type="ORF">FHR99_000308</name>
</gene>